<sequence>MSMDVQMNEIKQDIKDLNSLLENASRQKSKDILSIEIRKLQTELVNLQNKVKGNTEPNAPKRTEVHTPKSWDIKLNNYAWDQSDNFVKIYVTLVGVQTLATDSIYCNFSERSMDLHVRELDQKNYELHINNLAEEIDPSKSTYKVKTDMILVSLAKKAKKVWTCITKVEKILKESKAMTPPSMNDSNNPDDSLMSMMKKMYQEGDDELKRTIAKAWTEGEEKRAKGLVPH</sequence>
<name>A0ACC2PEH6_9HYME</name>
<proteinExistence type="predicted"/>
<evidence type="ECO:0000313" key="1">
    <source>
        <dbReference type="EMBL" id="KAJ8680847.1"/>
    </source>
</evidence>
<keyword evidence="2" id="KW-1185">Reference proteome</keyword>
<organism evidence="1 2">
    <name type="scientific">Eretmocerus hayati</name>
    <dbReference type="NCBI Taxonomy" id="131215"/>
    <lineage>
        <taxon>Eukaryota</taxon>
        <taxon>Metazoa</taxon>
        <taxon>Ecdysozoa</taxon>
        <taxon>Arthropoda</taxon>
        <taxon>Hexapoda</taxon>
        <taxon>Insecta</taxon>
        <taxon>Pterygota</taxon>
        <taxon>Neoptera</taxon>
        <taxon>Endopterygota</taxon>
        <taxon>Hymenoptera</taxon>
        <taxon>Apocrita</taxon>
        <taxon>Proctotrupomorpha</taxon>
        <taxon>Chalcidoidea</taxon>
        <taxon>Aphelinidae</taxon>
        <taxon>Aphelininae</taxon>
        <taxon>Eretmocerus</taxon>
    </lineage>
</organism>
<comment type="caution">
    <text evidence="1">The sequence shown here is derived from an EMBL/GenBank/DDBJ whole genome shotgun (WGS) entry which is preliminary data.</text>
</comment>
<dbReference type="EMBL" id="CM056742">
    <property type="protein sequence ID" value="KAJ8680847.1"/>
    <property type="molecule type" value="Genomic_DNA"/>
</dbReference>
<gene>
    <name evidence="1" type="ORF">QAD02_016634</name>
</gene>
<evidence type="ECO:0000313" key="2">
    <source>
        <dbReference type="Proteomes" id="UP001239111"/>
    </source>
</evidence>
<accession>A0ACC2PEH6</accession>
<protein>
    <submittedName>
        <fullName evidence="1">Uncharacterized protein</fullName>
    </submittedName>
</protein>
<dbReference type="Proteomes" id="UP001239111">
    <property type="component" value="Chromosome 2"/>
</dbReference>
<reference evidence="1" key="1">
    <citation type="submission" date="2023-04" db="EMBL/GenBank/DDBJ databases">
        <title>A chromosome-level genome assembly of the parasitoid wasp Eretmocerus hayati.</title>
        <authorList>
            <person name="Zhong Y."/>
            <person name="Liu S."/>
            <person name="Liu Y."/>
        </authorList>
    </citation>
    <scope>NUCLEOTIDE SEQUENCE</scope>
    <source>
        <strain evidence="1">ZJU_SS_LIU_2023</strain>
    </source>
</reference>